<evidence type="ECO:0000313" key="2">
    <source>
        <dbReference type="Proteomes" id="UP001303889"/>
    </source>
</evidence>
<proteinExistence type="predicted"/>
<dbReference type="EMBL" id="MU855476">
    <property type="protein sequence ID" value="KAK3902986.1"/>
    <property type="molecule type" value="Genomic_DNA"/>
</dbReference>
<reference evidence="1" key="2">
    <citation type="submission" date="2023-05" db="EMBL/GenBank/DDBJ databases">
        <authorList>
            <consortium name="Lawrence Berkeley National Laboratory"/>
            <person name="Steindorff A."/>
            <person name="Hensen N."/>
            <person name="Bonometti L."/>
            <person name="Westerberg I."/>
            <person name="Brannstrom I.O."/>
            <person name="Guillou S."/>
            <person name="Cros-Aarteil S."/>
            <person name="Calhoun S."/>
            <person name="Haridas S."/>
            <person name="Kuo A."/>
            <person name="Mondo S."/>
            <person name="Pangilinan J."/>
            <person name="Riley R."/>
            <person name="Labutti K."/>
            <person name="Andreopoulos B."/>
            <person name="Lipzen A."/>
            <person name="Chen C."/>
            <person name="Yanf M."/>
            <person name="Daum C."/>
            <person name="Ng V."/>
            <person name="Clum A."/>
            <person name="Ohm R."/>
            <person name="Martin F."/>
            <person name="Silar P."/>
            <person name="Natvig D."/>
            <person name="Lalanne C."/>
            <person name="Gautier V."/>
            <person name="Ament-Velasquez S.L."/>
            <person name="Kruys A."/>
            <person name="Hutchinson M.I."/>
            <person name="Powell A.J."/>
            <person name="Barry K."/>
            <person name="Miller A.N."/>
            <person name="Grigoriev I.V."/>
            <person name="Debuchy R."/>
            <person name="Gladieux P."/>
            <person name="Thoren M.H."/>
            <person name="Johannesson H."/>
        </authorList>
    </citation>
    <scope>NUCLEOTIDE SEQUENCE</scope>
    <source>
        <strain evidence="1">CBS 103.79</strain>
    </source>
</reference>
<feature type="non-terminal residue" evidence="1">
    <location>
        <position position="51"/>
    </location>
</feature>
<gene>
    <name evidence="1" type="ORF">C8A05DRAFT_33300</name>
</gene>
<dbReference type="AlphaFoldDB" id="A0AAN6ML91"/>
<protein>
    <submittedName>
        <fullName evidence="1">Uncharacterized protein</fullName>
    </submittedName>
</protein>
<accession>A0AAN6ML91</accession>
<sequence>MHDPPRDSAARTQVLALVQFHAVLATLLLAAAANGPIKGKNQHARPTAVVA</sequence>
<organism evidence="1 2">
    <name type="scientific">Staphylotrichum tortipilum</name>
    <dbReference type="NCBI Taxonomy" id="2831512"/>
    <lineage>
        <taxon>Eukaryota</taxon>
        <taxon>Fungi</taxon>
        <taxon>Dikarya</taxon>
        <taxon>Ascomycota</taxon>
        <taxon>Pezizomycotina</taxon>
        <taxon>Sordariomycetes</taxon>
        <taxon>Sordariomycetidae</taxon>
        <taxon>Sordariales</taxon>
        <taxon>Chaetomiaceae</taxon>
        <taxon>Staphylotrichum</taxon>
    </lineage>
</organism>
<keyword evidence="2" id="KW-1185">Reference proteome</keyword>
<evidence type="ECO:0000313" key="1">
    <source>
        <dbReference type="EMBL" id="KAK3902986.1"/>
    </source>
</evidence>
<name>A0AAN6ML91_9PEZI</name>
<comment type="caution">
    <text evidence="1">The sequence shown here is derived from an EMBL/GenBank/DDBJ whole genome shotgun (WGS) entry which is preliminary data.</text>
</comment>
<reference evidence="1" key="1">
    <citation type="journal article" date="2023" name="Mol. Phylogenet. Evol.">
        <title>Genome-scale phylogeny and comparative genomics of the fungal order Sordariales.</title>
        <authorList>
            <person name="Hensen N."/>
            <person name="Bonometti L."/>
            <person name="Westerberg I."/>
            <person name="Brannstrom I.O."/>
            <person name="Guillou S."/>
            <person name="Cros-Aarteil S."/>
            <person name="Calhoun S."/>
            <person name="Haridas S."/>
            <person name="Kuo A."/>
            <person name="Mondo S."/>
            <person name="Pangilinan J."/>
            <person name="Riley R."/>
            <person name="LaButti K."/>
            <person name="Andreopoulos B."/>
            <person name="Lipzen A."/>
            <person name="Chen C."/>
            <person name="Yan M."/>
            <person name="Daum C."/>
            <person name="Ng V."/>
            <person name="Clum A."/>
            <person name="Steindorff A."/>
            <person name="Ohm R.A."/>
            <person name="Martin F."/>
            <person name="Silar P."/>
            <person name="Natvig D.O."/>
            <person name="Lalanne C."/>
            <person name="Gautier V."/>
            <person name="Ament-Velasquez S.L."/>
            <person name="Kruys A."/>
            <person name="Hutchinson M.I."/>
            <person name="Powell A.J."/>
            <person name="Barry K."/>
            <person name="Miller A.N."/>
            <person name="Grigoriev I.V."/>
            <person name="Debuchy R."/>
            <person name="Gladieux P."/>
            <person name="Hiltunen Thoren M."/>
            <person name="Johannesson H."/>
        </authorList>
    </citation>
    <scope>NUCLEOTIDE SEQUENCE</scope>
    <source>
        <strain evidence="1">CBS 103.79</strain>
    </source>
</reference>
<dbReference type="Proteomes" id="UP001303889">
    <property type="component" value="Unassembled WGS sequence"/>
</dbReference>